<dbReference type="InterPro" id="IPR008250">
    <property type="entry name" value="ATPase_P-typ_transduc_dom_A_sf"/>
</dbReference>
<dbReference type="SUPFAM" id="SSF55008">
    <property type="entry name" value="HMA, heavy metal-associated domain"/>
    <property type="match status" value="1"/>
</dbReference>
<dbReference type="SFLD" id="SFLDG00002">
    <property type="entry name" value="C1.7:_P-type_atpase_like"/>
    <property type="match status" value="1"/>
</dbReference>
<feature type="transmembrane region" description="Helical" evidence="10">
    <location>
        <begin position="352"/>
        <end position="371"/>
    </location>
</feature>
<evidence type="ECO:0000256" key="2">
    <source>
        <dbReference type="ARBA" id="ARBA00006024"/>
    </source>
</evidence>
<dbReference type="RefSeq" id="WP_378117965.1">
    <property type="nucleotide sequence ID" value="NZ_JBHRTF010000003.1"/>
</dbReference>
<dbReference type="CDD" id="cd00371">
    <property type="entry name" value="HMA"/>
    <property type="match status" value="1"/>
</dbReference>
<dbReference type="Pfam" id="PF00702">
    <property type="entry name" value="Hydrolase"/>
    <property type="match status" value="1"/>
</dbReference>
<keyword evidence="4 10" id="KW-0479">Metal-binding</keyword>
<feature type="transmembrane region" description="Helical" evidence="10">
    <location>
        <begin position="696"/>
        <end position="715"/>
    </location>
</feature>
<dbReference type="SUPFAM" id="SSF81665">
    <property type="entry name" value="Calcium ATPase, transmembrane domain M"/>
    <property type="match status" value="1"/>
</dbReference>
<dbReference type="PROSITE" id="PS00154">
    <property type="entry name" value="ATPASE_E1_E2"/>
    <property type="match status" value="1"/>
</dbReference>
<dbReference type="Gene3D" id="3.40.1110.10">
    <property type="entry name" value="Calcium-transporting ATPase, cytoplasmic domain N"/>
    <property type="match status" value="1"/>
</dbReference>
<evidence type="ECO:0000256" key="6">
    <source>
        <dbReference type="ARBA" id="ARBA00022840"/>
    </source>
</evidence>
<dbReference type="InterPro" id="IPR017969">
    <property type="entry name" value="Heavy-metal-associated_CS"/>
</dbReference>
<dbReference type="InterPro" id="IPR027256">
    <property type="entry name" value="P-typ_ATPase_IB"/>
</dbReference>
<dbReference type="EMBL" id="JBHRTF010000003">
    <property type="protein sequence ID" value="MFC3115560.1"/>
    <property type="molecule type" value="Genomic_DNA"/>
</dbReference>
<evidence type="ECO:0000256" key="5">
    <source>
        <dbReference type="ARBA" id="ARBA00022741"/>
    </source>
</evidence>
<dbReference type="InterPro" id="IPR023299">
    <property type="entry name" value="ATPase_P-typ_cyto_dom_N"/>
</dbReference>
<dbReference type="PANTHER" id="PTHR43520">
    <property type="entry name" value="ATP7, ISOFORM B"/>
    <property type="match status" value="1"/>
</dbReference>
<dbReference type="SFLD" id="SFLDS00003">
    <property type="entry name" value="Haloacid_Dehalogenase"/>
    <property type="match status" value="1"/>
</dbReference>
<feature type="transmembrane region" description="Helical" evidence="10">
    <location>
        <begin position="132"/>
        <end position="152"/>
    </location>
</feature>
<dbReference type="InterPro" id="IPR044492">
    <property type="entry name" value="P_typ_ATPase_HD_dom"/>
</dbReference>
<comment type="similarity">
    <text evidence="2 10">Belongs to the cation transport ATPase (P-type) (TC 3.A.3) family. Type IB subfamily.</text>
</comment>
<dbReference type="NCBIfam" id="TIGR01511">
    <property type="entry name" value="ATPase-IB1_Cu"/>
    <property type="match status" value="1"/>
</dbReference>
<evidence type="ECO:0000256" key="10">
    <source>
        <dbReference type="RuleBase" id="RU362081"/>
    </source>
</evidence>
<dbReference type="PROSITE" id="PS01047">
    <property type="entry name" value="HMA_1"/>
    <property type="match status" value="1"/>
</dbReference>
<dbReference type="InterPro" id="IPR059000">
    <property type="entry name" value="ATPase_P-type_domA"/>
</dbReference>
<keyword evidence="13" id="KW-1185">Reference proteome</keyword>
<feature type="transmembrane region" description="Helical" evidence="10">
    <location>
        <begin position="94"/>
        <end position="112"/>
    </location>
</feature>
<dbReference type="Proteomes" id="UP001595555">
    <property type="component" value="Unassembled WGS sequence"/>
</dbReference>
<dbReference type="InterPro" id="IPR006121">
    <property type="entry name" value="HMA_dom"/>
</dbReference>
<evidence type="ECO:0000256" key="7">
    <source>
        <dbReference type="ARBA" id="ARBA00022967"/>
    </source>
</evidence>
<dbReference type="Pfam" id="PF00122">
    <property type="entry name" value="E1-E2_ATPase"/>
    <property type="match status" value="1"/>
</dbReference>
<feature type="transmembrane region" description="Helical" evidence="10">
    <location>
        <begin position="197"/>
        <end position="215"/>
    </location>
</feature>
<accession>A0ABV7FD74</accession>
<keyword evidence="8 10" id="KW-1133">Transmembrane helix</keyword>
<dbReference type="Gene3D" id="2.70.150.10">
    <property type="entry name" value="Calcium-transporting ATPase, cytoplasmic transduction domain A"/>
    <property type="match status" value="1"/>
</dbReference>
<evidence type="ECO:0000256" key="9">
    <source>
        <dbReference type="ARBA" id="ARBA00023136"/>
    </source>
</evidence>
<gene>
    <name evidence="12" type="ORF">ACFODX_08330</name>
</gene>
<dbReference type="NCBIfam" id="TIGR01494">
    <property type="entry name" value="ATPase_P-type"/>
    <property type="match status" value="1"/>
</dbReference>
<feature type="transmembrane region" description="Helical" evidence="10">
    <location>
        <begin position="377"/>
        <end position="400"/>
    </location>
</feature>
<evidence type="ECO:0000313" key="12">
    <source>
        <dbReference type="EMBL" id="MFC3115560.1"/>
    </source>
</evidence>
<dbReference type="InterPro" id="IPR036412">
    <property type="entry name" value="HAD-like_sf"/>
</dbReference>
<sequence>MKSETQELDLQIEGMTCASCVAHVERALGKVTGVASVSVNLTTERAHLTLAEAVPLDTLVKQVEQAGYSAKLASVKDDQETAERREQELLDLSLQFRVALILTLPVFVMEMGSHLIPALHHWLMANLGQWNWIIQALLTTLVMLGPGRVFYLKGLPALLRLAPDMNSLVAIGSLAAWGYSLVATFLPQALPAGTLNVYFEAAAVIVTLILLGRLLEARARGRTSDAIAQLVKLQPHTATRIINGQQQTVGIDQIQPGDLLLVRPGERIPLDGTLTQGGSFIDESMMTGEPMPVSKTTGDELIGGTLNTTGSFEYRVTKTGGDTMLAQIIQLVEAAQGSKLPIQALVDQITRWFVPAVMLVALLTFVVWMLFGPQPALAFALVNAVAVLIIACPCAMGLATPTSIMVGTGRAASLGLLFRRGAALQSLAEVKTIAFDKTGTLTLGQPQLTDFIVAPGMSQNDKRDLLALAAAAEEHSEHPIAQALIEAARQENIALGQLQSFEAIPGYGLTAQVSGVQLHIGADRLFTKLGIDLSVFSAAAQQLAEQGKTPIYIARNQQAAAVMALADTIKPGTETALAALHKLGFKIAMITGDNRRTAEVIAKQLQIDVVIAEVLPDQKVAAVKQLRKDHGAIAYVGDGINDAPALAEADLGLAIGTGTDIAIESADLILVSGDIQGVPKSIALARATMRNIKQNLFWAFAYNVALIPMAAGIAYPTFGMLLSPMLAAGAMALSSVFVVTNALRLRNWQSPFDDNKEHS</sequence>
<protein>
    <submittedName>
        <fullName evidence="12">Heavy metal translocating P-type ATPase</fullName>
    </submittedName>
</protein>
<dbReference type="NCBIfam" id="TIGR01525">
    <property type="entry name" value="ATPase-IB_hvy"/>
    <property type="match status" value="1"/>
</dbReference>
<evidence type="ECO:0000313" key="13">
    <source>
        <dbReference type="Proteomes" id="UP001595555"/>
    </source>
</evidence>
<proteinExistence type="inferred from homology"/>
<organism evidence="12 13">
    <name type="scientific">Cellvibrio fontiphilus</name>
    <dbReference type="NCBI Taxonomy" id="1815559"/>
    <lineage>
        <taxon>Bacteria</taxon>
        <taxon>Pseudomonadati</taxon>
        <taxon>Pseudomonadota</taxon>
        <taxon>Gammaproteobacteria</taxon>
        <taxon>Cellvibrionales</taxon>
        <taxon>Cellvibrionaceae</taxon>
        <taxon>Cellvibrio</taxon>
    </lineage>
</organism>
<dbReference type="PROSITE" id="PS50846">
    <property type="entry name" value="HMA_2"/>
    <property type="match status" value="1"/>
</dbReference>
<keyword evidence="10" id="KW-1003">Cell membrane</keyword>
<dbReference type="Gene3D" id="3.30.70.100">
    <property type="match status" value="1"/>
</dbReference>
<keyword evidence="9 10" id="KW-0472">Membrane</keyword>
<comment type="subcellular location">
    <subcellularLocation>
        <location evidence="10">Cell membrane</location>
    </subcellularLocation>
    <subcellularLocation>
        <location evidence="1">Endomembrane system</location>
        <topology evidence="1">Multi-pass membrane protein</topology>
    </subcellularLocation>
</comment>
<evidence type="ECO:0000259" key="11">
    <source>
        <dbReference type="PROSITE" id="PS50846"/>
    </source>
</evidence>
<dbReference type="PRINTS" id="PR00943">
    <property type="entry name" value="CUATPASE"/>
</dbReference>
<dbReference type="InterPro" id="IPR001757">
    <property type="entry name" value="P_typ_ATPase"/>
</dbReference>
<keyword evidence="5 10" id="KW-0547">Nucleotide-binding</keyword>
<dbReference type="SUPFAM" id="SSF56784">
    <property type="entry name" value="HAD-like"/>
    <property type="match status" value="1"/>
</dbReference>
<keyword evidence="6 10" id="KW-0067">ATP-binding</keyword>
<dbReference type="CDD" id="cd02094">
    <property type="entry name" value="P-type_ATPase_Cu-like"/>
    <property type="match status" value="1"/>
</dbReference>
<dbReference type="InterPro" id="IPR023214">
    <property type="entry name" value="HAD_sf"/>
</dbReference>
<feature type="transmembrane region" description="Helical" evidence="10">
    <location>
        <begin position="721"/>
        <end position="743"/>
    </location>
</feature>
<dbReference type="InterPro" id="IPR036163">
    <property type="entry name" value="HMA_dom_sf"/>
</dbReference>
<feature type="transmembrane region" description="Helical" evidence="10">
    <location>
        <begin position="164"/>
        <end position="185"/>
    </location>
</feature>
<dbReference type="SUPFAM" id="SSF81653">
    <property type="entry name" value="Calcium ATPase, transduction domain A"/>
    <property type="match status" value="1"/>
</dbReference>
<dbReference type="Gene3D" id="3.40.50.1000">
    <property type="entry name" value="HAD superfamily/HAD-like"/>
    <property type="match status" value="1"/>
</dbReference>
<comment type="caution">
    <text evidence="12">The sequence shown here is derived from an EMBL/GenBank/DDBJ whole genome shotgun (WGS) entry which is preliminary data.</text>
</comment>
<feature type="domain" description="HMA" evidence="11">
    <location>
        <begin position="6"/>
        <end position="71"/>
    </location>
</feature>
<reference evidence="13" key="1">
    <citation type="journal article" date="2019" name="Int. J. Syst. Evol. Microbiol.">
        <title>The Global Catalogue of Microorganisms (GCM) 10K type strain sequencing project: providing services to taxonomists for standard genome sequencing and annotation.</title>
        <authorList>
            <consortium name="The Broad Institute Genomics Platform"/>
            <consortium name="The Broad Institute Genome Sequencing Center for Infectious Disease"/>
            <person name="Wu L."/>
            <person name="Ma J."/>
        </authorList>
    </citation>
    <scope>NUCLEOTIDE SEQUENCE [LARGE SCALE GENOMIC DNA]</scope>
    <source>
        <strain evidence="13">KCTC 52237</strain>
    </source>
</reference>
<keyword evidence="7" id="KW-1278">Translocase</keyword>
<evidence type="ECO:0000256" key="8">
    <source>
        <dbReference type="ARBA" id="ARBA00022989"/>
    </source>
</evidence>
<evidence type="ECO:0000256" key="4">
    <source>
        <dbReference type="ARBA" id="ARBA00022723"/>
    </source>
</evidence>
<keyword evidence="3 10" id="KW-0812">Transmembrane</keyword>
<dbReference type="SFLD" id="SFLDF00027">
    <property type="entry name" value="p-type_atpase"/>
    <property type="match status" value="1"/>
</dbReference>
<dbReference type="PANTHER" id="PTHR43520:SF8">
    <property type="entry name" value="P-TYPE CU(+) TRANSPORTER"/>
    <property type="match status" value="1"/>
</dbReference>
<dbReference type="Pfam" id="PF00403">
    <property type="entry name" value="HMA"/>
    <property type="match status" value="1"/>
</dbReference>
<name>A0ABV7FD74_9GAMM</name>
<evidence type="ECO:0000256" key="1">
    <source>
        <dbReference type="ARBA" id="ARBA00004127"/>
    </source>
</evidence>
<dbReference type="PRINTS" id="PR00119">
    <property type="entry name" value="CATATPASE"/>
</dbReference>
<dbReference type="InterPro" id="IPR023298">
    <property type="entry name" value="ATPase_P-typ_TM_dom_sf"/>
</dbReference>
<dbReference type="InterPro" id="IPR018303">
    <property type="entry name" value="ATPase_P-typ_P_site"/>
</dbReference>
<evidence type="ECO:0000256" key="3">
    <source>
        <dbReference type="ARBA" id="ARBA00022692"/>
    </source>
</evidence>